<organism evidence="3 4">
    <name type="scientific">Blautia caecimuris</name>
    <dbReference type="NCBI Taxonomy" id="1796615"/>
    <lineage>
        <taxon>Bacteria</taxon>
        <taxon>Bacillati</taxon>
        <taxon>Bacillota</taxon>
        <taxon>Clostridia</taxon>
        <taxon>Lachnospirales</taxon>
        <taxon>Lachnospiraceae</taxon>
        <taxon>Blautia</taxon>
    </lineage>
</organism>
<dbReference type="SUPFAM" id="SSF55729">
    <property type="entry name" value="Acyl-CoA N-acyltransferases (Nat)"/>
    <property type="match status" value="1"/>
</dbReference>
<dbReference type="RefSeq" id="WP_257464736.1">
    <property type="nucleotide sequence ID" value="NZ_JANJZT010000013.1"/>
</dbReference>
<gene>
    <name evidence="3" type="ORF">ABID24_001985</name>
</gene>
<feature type="transmembrane region" description="Helical" evidence="1">
    <location>
        <begin position="46"/>
        <end position="71"/>
    </location>
</feature>
<dbReference type="Proteomes" id="UP001549106">
    <property type="component" value="Unassembled WGS sequence"/>
</dbReference>
<dbReference type="EMBL" id="JBEPMJ010000013">
    <property type="protein sequence ID" value="MET3750732.1"/>
    <property type="molecule type" value="Genomic_DNA"/>
</dbReference>
<evidence type="ECO:0000313" key="3">
    <source>
        <dbReference type="EMBL" id="MET3750732.1"/>
    </source>
</evidence>
<evidence type="ECO:0000313" key="4">
    <source>
        <dbReference type="Proteomes" id="UP001549106"/>
    </source>
</evidence>
<evidence type="ECO:0000259" key="2">
    <source>
        <dbReference type="PROSITE" id="PS51186"/>
    </source>
</evidence>
<dbReference type="Pfam" id="PF00583">
    <property type="entry name" value="Acetyltransf_1"/>
    <property type="match status" value="1"/>
</dbReference>
<keyword evidence="1" id="KW-0812">Transmembrane</keyword>
<dbReference type="PROSITE" id="PS51186">
    <property type="entry name" value="GNAT"/>
    <property type="match status" value="1"/>
</dbReference>
<evidence type="ECO:0000256" key="1">
    <source>
        <dbReference type="SAM" id="Phobius"/>
    </source>
</evidence>
<feature type="domain" description="N-acetyltransferase" evidence="2">
    <location>
        <begin position="11"/>
        <end position="218"/>
    </location>
</feature>
<dbReference type="Gene3D" id="3.40.630.30">
    <property type="match status" value="1"/>
</dbReference>
<accession>A0ABV2M5U7</accession>
<reference evidence="3 4" key="1">
    <citation type="submission" date="2024-06" db="EMBL/GenBank/DDBJ databases">
        <title>Genomic Encyclopedia of Type Strains, Phase IV (KMG-IV): sequencing the most valuable type-strain genomes for metagenomic binning, comparative biology and taxonomic classification.</title>
        <authorList>
            <person name="Goeker M."/>
        </authorList>
    </citation>
    <scope>NUCLEOTIDE SEQUENCE [LARGE SCALE GENOMIC DNA]</scope>
    <source>
        <strain evidence="3 4">DSM 29492</strain>
    </source>
</reference>
<sequence length="223" mass="25943">MNTYNLCFKQLNIQQIDAIVQCRDSLIESSFLRETFVKPDTDYLEYILLGAGIMIGVFYDNTLLGFASYVTPSKAKTDLTKFITKNKNNIIQFEHGIIAPKWQGNGYLYMLLQHLNKYSLEQNYNAIISTVHPSNFPSLKTAFKIHQSAINLEFYYGNELRFLMYGNILHDKITTQSPDYLSLPYADLKGISDFLNKGYEIYDINPKMRTYLLRRYNENTCKL</sequence>
<name>A0ABV2M5U7_9FIRM</name>
<keyword evidence="4" id="KW-1185">Reference proteome</keyword>
<dbReference type="InterPro" id="IPR000182">
    <property type="entry name" value="GNAT_dom"/>
</dbReference>
<keyword evidence="1" id="KW-1133">Transmembrane helix</keyword>
<protein>
    <submittedName>
        <fullName evidence="3">RimJ/RimL family protein N-acetyltransferase</fullName>
    </submittedName>
</protein>
<proteinExistence type="predicted"/>
<dbReference type="InterPro" id="IPR016181">
    <property type="entry name" value="Acyl_CoA_acyltransferase"/>
</dbReference>
<keyword evidence="1" id="KW-0472">Membrane</keyword>
<comment type="caution">
    <text evidence="3">The sequence shown here is derived from an EMBL/GenBank/DDBJ whole genome shotgun (WGS) entry which is preliminary data.</text>
</comment>